<dbReference type="InterPro" id="IPR017853">
    <property type="entry name" value="GH"/>
</dbReference>
<proteinExistence type="inferred from homology"/>
<keyword evidence="11" id="KW-1185">Reference proteome</keyword>
<feature type="domain" description="Chitobiase/beta-hexosaminidases N-terminal" evidence="9">
    <location>
        <begin position="63"/>
        <end position="210"/>
    </location>
</feature>
<dbReference type="InterPro" id="IPR029018">
    <property type="entry name" value="Hex-like_dom2"/>
</dbReference>
<keyword evidence="4" id="KW-0378">Hydrolase</keyword>
<dbReference type="InterPro" id="IPR015882">
    <property type="entry name" value="HEX_bac_N"/>
</dbReference>
<dbReference type="GO" id="GO:0005975">
    <property type="term" value="P:carbohydrate metabolic process"/>
    <property type="evidence" value="ECO:0007669"/>
    <property type="project" value="InterPro"/>
</dbReference>
<dbReference type="OrthoDB" id="726159at2"/>
<dbReference type="SUPFAM" id="SSF55545">
    <property type="entry name" value="beta-N-acetylhexosaminidase-like domain"/>
    <property type="match status" value="1"/>
</dbReference>
<feature type="active site" description="Proton donor" evidence="8">
    <location>
        <position position="560"/>
    </location>
</feature>
<dbReference type="GO" id="GO:0004563">
    <property type="term" value="F:beta-N-acetylhexosaminidase activity"/>
    <property type="evidence" value="ECO:0007669"/>
    <property type="project" value="UniProtKB-EC"/>
</dbReference>
<dbReference type="Pfam" id="PF03173">
    <property type="entry name" value="CHB_HEX"/>
    <property type="match status" value="1"/>
</dbReference>
<dbReference type="EC" id="3.2.1.52" evidence="3"/>
<dbReference type="AlphaFoldDB" id="A0A2T7BEN6"/>
<dbReference type="InterPro" id="IPR004867">
    <property type="entry name" value="CHB_C_dom"/>
</dbReference>
<dbReference type="SUPFAM" id="SSF49384">
    <property type="entry name" value="Carbohydrate-binding domain"/>
    <property type="match status" value="1"/>
</dbReference>
<dbReference type="GO" id="GO:0016020">
    <property type="term" value="C:membrane"/>
    <property type="evidence" value="ECO:0007669"/>
    <property type="project" value="TreeGrafter"/>
</dbReference>
<comment type="similarity">
    <text evidence="2">Belongs to the glycosyl hydrolase 20 family.</text>
</comment>
<dbReference type="CDD" id="cd02847">
    <property type="entry name" value="E_set_Chitobiase_C"/>
    <property type="match status" value="1"/>
</dbReference>
<dbReference type="Proteomes" id="UP000244450">
    <property type="component" value="Unassembled WGS sequence"/>
</dbReference>
<dbReference type="Pfam" id="PF00728">
    <property type="entry name" value="Glyco_hydro_20"/>
    <property type="match status" value="1"/>
</dbReference>
<evidence type="ECO:0000256" key="8">
    <source>
        <dbReference type="PIRSR" id="PIRSR625705-1"/>
    </source>
</evidence>
<protein>
    <recommendedName>
        <fullName evidence="3">beta-N-acetylhexosaminidase</fullName>
        <ecNumber evidence="3">3.2.1.52</ecNumber>
    </recommendedName>
    <alternativeName>
        <fullName evidence="6">Beta-N-acetylhexosaminidase</fullName>
    </alternativeName>
    <alternativeName>
        <fullName evidence="7">N-acetyl-beta-glucosaminidase</fullName>
    </alternativeName>
</protein>
<dbReference type="Gene3D" id="3.30.379.10">
    <property type="entry name" value="Chitobiase/beta-hexosaminidase domain 2-like"/>
    <property type="match status" value="1"/>
</dbReference>
<dbReference type="InterPro" id="IPR012291">
    <property type="entry name" value="CBM2_carb-bd_dom_sf"/>
</dbReference>
<name>A0A2T7BEN6_9BACT</name>
<evidence type="ECO:0000256" key="6">
    <source>
        <dbReference type="ARBA" id="ARBA00030512"/>
    </source>
</evidence>
<dbReference type="InterPro" id="IPR013783">
    <property type="entry name" value="Ig-like_fold"/>
</dbReference>
<gene>
    <name evidence="10" type="ORF">DCC81_10415</name>
</gene>
<dbReference type="GO" id="GO:0030247">
    <property type="term" value="F:polysaccharide binding"/>
    <property type="evidence" value="ECO:0007669"/>
    <property type="project" value="InterPro"/>
</dbReference>
<dbReference type="Pfam" id="PF02838">
    <property type="entry name" value="Glyco_hydro_20b"/>
    <property type="match status" value="1"/>
</dbReference>
<dbReference type="Gene3D" id="3.20.20.80">
    <property type="entry name" value="Glycosidases"/>
    <property type="match status" value="1"/>
</dbReference>
<dbReference type="InterPro" id="IPR015883">
    <property type="entry name" value="Glyco_hydro_20_cat"/>
</dbReference>
<dbReference type="GO" id="GO:0030203">
    <property type="term" value="P:glycosaminoglycan metabolic process"/>
    <property type="evidence" value="ECO:0007669"/>
    <property type="project" value="TreeGrafter"/>
</dbReference>
<organism evidence="10 11">
    <name type="scientific">Chitinophaga parva</name>
    <dbReference type="NCBI Taxonomy" id="2169414"/>
    <lineage>
        <taxon>Bacteria</taxon>
        <taxon>Pseudomonadati</taxon>
        <taxon>Bacteroidota</taxon>
        <taxon>Chitinophagia</taxon>
        <taxon>Chitinophagales</taxon>
        <taxon>Chitinophagaceae</taxon>
        <taxon>Chitinophaga</taxon>
    </lineage>
</organism>
<evidence type="ECO:0000256" key="4">
    <source>
        <dbReference type="ARBA" id="ARBA00022801"/>
    </source>
</evidence>
<evidence type="ECO:0000259" key="9">
    <source>
        <dbReference type="SMART" id="SM01081"/>
    </source>
</evidence>
<dbReference type="SUPFAM" id="SSF81296">
    <property type="entry name" value="E set domains"/>
    <property type="match status" value="1"/>
</dbReference>
<evidence type="ECO:0000256" key="5">
    <source>
        <dbReference type="ARBA" id="ARBA00023295"/>
    </source>
</evidence>
<dbReference type="Gene3D" id="2.60.40.10">
    <property type="entry name" value="Immunoglobulins"/>
    <property type="match status" value="1"/>
</dbReference>
<evidence type="ECO:0000256" key="7">
    <source>
        <dbReference type="ARBA" id="ARBA00033000"/>
    </source>
</evidence>
<dbReference type="PANTHER" id="PTHR22600">
    <property type="entry name" value="BETA-HEXOSAMINIDASE"/>
    <property type="match status" value="1"/>
</dbReference>
<dbReference type="EMBL" id="QCYK01000002">
    <property type="protein sequence ID" value="PUZ24746.1"/>
    <property type="molecule type" value="Genomic_DNA"/>
</dbReference>
<reference evidence="10 11" key="1">
    <citation type="submission" date="2018-04" db="EMBL/GenBank/DDBJ databases">
        <title>Chitinophaga fuyangensis sp. nov., isolated from soil in a chemical factory.</title>
        <authorList>
            <person name="Chen K."/>
        </authorList>
    </citation>
    <scope>NUCLEOTIDE SEQUENCE [LARGE SCALE GENOMIC DNA]</scope>
    <source>
        <strain evidence="10 11">LY-1</strain>
    </source>
</reference>
<dbReference type="InterPro" id="IPR025705">
    <property type="entry name" value="Beta_hexosaminidase_sua/sub"/>
</dbReference>
<dbReference type="InterPro" id="IPR004866">
    <property type="entry name" value="CHB/HEX_N_dom"/>
</dbReference>
<dbReference type="SUPFAM" id="SSF51445">
    <property type="entry name" value="(Trans)glycosidases"/>
    <property type="match status" value="1"/>
</dbReference>
<evidence type="ECO:0000256" key="1">
    <source>
        <dbReference type="ARBA" id="ARBA00001231"/>
    </source>
</evidence>
<accession>A0A2T7BEN6</accession>
<dbReference type="Pfam" id="PF03174">
    <property type="entry name" value="CHB_HEX_C"/>
    <property type="match status" value="1"/>
</dbReference>
<evidence type="ECO:0000313" key="11">
    <source>
        <dbReference type="Proteomes" id="UP000244450"/>
    </source>
</evidence>
<dbReference type="InterPro" id="IPR014756">
    <property type="entry name" value="Ig_E-set"/>
</dbReference>
<comment type="catalytic activity">
    <reaction evidence="1">
        <text>Hydrolysis of terminal non-reducing N-acetyl-D-hexosamine residues in N-acetyl-beta-D-hexosaminides.</text>
        <dbReference type="EC" id="3.2.1.52"/>
    </reaction>
</comment>
<evidence type="ECO:0000256" key="3">
    <source>
        <dbReference type="ARBA" id="ARBA00012663"/>
    </source>
</evidence>
<dbReference type="InterPro" id="IPR008965">
    <property type="entry name" value="CBM2/CBM3_carb-bd_dom_sf"/>
</dbReference>
<keyword evidence="5" id="KW-0326">Glycosidase</keyword>
<dbReference type="PRINTS" id="PR00738">
    <property type="entry name" value="GLHYDRLASE20"/>
</dbReference>
<sequence length="904" mass="99894">MPSRPARDGFFYCSIYLRIPRKNRYLDPTTLMFLMFRHGLLLTTLLAAAGSGAAQATPPIDASRLQVRWEVVENHHAGQDQVLSAITLINKSKQALPASGWQLYFNFDRPILPGSATAHTVAEHVNGDAYKLKPDAGFQPVAPGDSVRMEFLAGAWSINFTDAPTGFFIVWDEEPAKGYTIKDFGIRPSTLPRQLLSGPNDKTGVLTPAMVYQQNAGIKDIPAEQLPKIFPTPAHYTENNGSFILDATTGITTDAAFNETAKALAAELAGLLGKAPVINGNAAKTISLRKNDLPHEAYNLEVTSSGVTISAGDDAGVFYGIQSLKSLMPAASWKGVQQRIALQNVSVSDTPRFAYRGFMLDVARNFHSKAEVERVLDVMALYKLNVFHFHLTDDEGWRLEIPGLPELTEIGGRRGYAPDPTDAQMLVPSYGSGPDVVNEAGSGYFTRKDFIEILQYAKARHIRVLPEIETPGHARAAVYSMTQRYRKLLAKDDIAGAHQYLLADPDDRSVYHSVQYWNDNVINVAMPSAYTFIGKVVDELKAMYQDAGATLTAVHMGGDEVPAGVWEKSPACQALMQKEGLKNVQDLWYYFYGHVNEVLHQRGLQLYGWEEVGMRKTHQQDGQDINIPNPDFVNSKMHLLVWNNVVGNGAEDLAYRLANAGYKVVLGGVANLYFDMAYAKTFAEPGYYWGGYVDVDKPFYYIPFDYYKNTKVDARNNPVAPGTFTGKDGLTAYGASNIEGLEGLLWSETITNDKRLEYMLLPKLLALAERSWAPNPAWATERDTARSEAMYAEAWSVFTNVLGKRELPRLDVYNKGYNYRVPPVGVITENGQTRANVQFPGMQIRYTTNGSTPTAKSALYTAPLPANGELQFRAFSSNGRTELENAPLKILPAPAQVSMPAVKQ</sequence>
<evidence type="ECO:0000256" key="2">
    <source>
        <dbReference type="ARBA" id="ARBA00006285"/>
    </source>
</evidence>
<dbReference type="PANTHER" id="PTHR22600:SF57">
    <property type="entry name" value="BETA-N-ACETYLHEXOSAMINIDASE"/>
    <property type="match status" value="1"/>
</dbReference>
<dbReference type="Gene3D" id="2.60.40.290">
    <property type="match status" value="1"/>
</dbReference>
<comment type="caution">
    <text evidence="10">The sequence shown here is derived from an EMBL/GenBank/DDBJ whole genome shotgun (WGS) entry which is preliminary data.</text>
</comment>
<evidence type="ECO:0000313" key="10">
    <source>
        <dbReference type="EMBL" id="PUZ24746.1"/>
    </source>
</evidence>
<dbReference type="SMART" id="SM01081">
    <property type="entry name" value="CHB_HEX"/>
    <property type="match status" value="1"/>
</dbReference>